<proteinExistence type="predicted"/>
<sequence length="361" mass="41973">MASGIKELLEEWKLIAQEDVEVEKEHNAYLVGLKEIKRQQYSSLASVKNLQKKLKEIEKVRKQLKKSPDPSITEQQKLELGELDKKFAEITAKIVAMKNELPTDDNGWYLNLILGSQVKLKILTSDERYDYKQQYEKFKIMLSYVLIGMVVLAYIFPFRAMDALLNFLLVWYYCTLTIREGILSLNGSRIKGWYLLHHYVSCVLAGITLTWRDGACYHGTRIYLLVLVFYVAAVQIMQYKYQTGCLRRLHALGQRHSMDISVEGFTSWMFKGLSFIIPFLVIGYLLQLNVAYQLYNLYFASSQCNGEWQIIASATVFLFIGIGNLLTLARVVFKKFRESGTHMKYFKDMTKYRSKSLHNME</sequence>
<dbReference type="WBParaSite" id="RSKR_0000279800.1">
    <property type="protein sequence ID" value="RSKR_0000279800.1"/>
    <property type="gene ID" value="RSKR_0000279800"/>
</dbReference>
<name>A0AC35TPI5_9BILA</name>
<evidence type="ECO:0000313" key="1">
    <source>
        <dbReference type="Proteomes" id="UP000095286"/>
    </source>
</evidence>
<reference evidence="2" key="1">
    <citation type="submission" date="2016-11" db="UniProtKB">
        <authorList>
            <consortium name="WormBaseParasite"/>
        </authorList>
    </citation>
    <scope>IDENTIFICATION</scope>
    <source>
        <strain evidence="2">KR3021</strain>
    </source>
</reference>
<organism evidence="1 2">
    <name type="scientific">Rhabditophanes sp. KR3021</name>
    <dbReference type="NCBI Taxonomy" id="114890"/>
    <lineage>
        <taxon>Eukaryota</taxon>
        <taxon>Metazoa</taxon>
        <taxon>Ecdysozoa</taxon>
        <taxon>Nematoda</taxon>
        <taxon>Chromadorea</taxon>
        <taxon>Rhabditida</taxon>
        <taxon>Tylenchina</taxon>
        <taxon>Panagrolaimomorpha</taxon>
        <taxon>Strongyloidoidea</taxon>
        <taxon>Alloionematidae</taxon>
        <taxon>Rhabditophanes</taxon>
    </lineage>
</organism>
<dbReference type="Proteomes" id="UP000095286">
    <property type="component" value="Unplaced"/>
</dbReference>
<evidence type="ECO:0000313" key="2">
    <source>
        <dbReference type="WBParaSite" id="RSKR_0000279800.1"/>
    </source>
</evidence>
<protein>
    <submittedName>
        <fullName evidence="2">Transmembrane protein 120 homolog</fullName>
    </submittedName>
</protein>
<accession>A0AC35TPI5</accession>